<protein>
    <recommendedName>
        <fullName evidence="1">Flagellar motor switch protein FliN-like C-terminal domain-containing protein</fullName>
    </recommendedName>
</protein>
<gene>
    <name evidence="2" type="ORF">DCG58_14640</name>
</gene>
<dbReference type="Proteomes" id="UP000259610">
    <property type="component" value="Unassembled WGS sequence"/>
</dbReference>
<feature type="domain" description="Flagellar motor switch protein FliN-like C-terminal" evidence="1">
    <location>
        <begin position="251"/>
        <end position="318"/>
    </location>
</feature>
<dbReference type="AlphaFoldDB" id="A0A3B9H167"/>
<comment type="caution">
    <text evidence="2">The sequence shown here is derived from an EMBL/GenBank/DDBJ whole genome shotgun (WGS) entry which is preliminary data.</text>
</comment>
<proteinExistence type="predicted"/>
<sequence length="329" mass="35575">MVNLPRAVNGFSTGHPPSLVNGTVRFFNRWQTVSAVLRKKIDAGAGIPPSIMQLQHFWLQLQACTQDWAADTYGIRPEVSLASRRVVNGQEAQQKLEAESGFYYSAATSPGLAGIALDAAGSIRNAAVRMNQDIESLGDASPLFLKLLAEQAGLELCHQVTSDLFDAEEGVSSAPDPSGAAGRFEASSRYLLLEYQLRMDDEVSSVWFAYFFEFIQQYAVSSQRAASDRKGQGRHKSQRSLNNSILASTTMLDAVLDRLSLTIGECAKLEVGTVLPLAGADGGRLSLSADTINGCVDIGTGELGVWKRQRALKLKTPISKTFAQEIVDS</sequence>
<dbReference type="Gene3D" id="2.30.330.10">
    <property type="entry name" value="SpoA-like"/>
    <property type="match status" value="1"/>
</dbReference>
<organism evidence="2 3">
    <name type="scientific">Hyphomonas adhaerens</name>
    <dbReference type="NCBI Taxonomy" id="81029"/>
    <lineage>
        <taxon>Bacteria</taxon>
        <taxon>Pseudomonadati</taxon>
        <taxon>Pseudomonadota</taxon>
        <taxon>Alphaproteobacteria</taxon>
        <taxon>Hyphomonadales</taxon>
        <taxon>Hyphomonadaceae</taxon>
        <taxon>Hyphomonas</taxon>
    </lineage>
</organism>
<evidence type="ECO:0000259" key="1">
    <source>
        <dbReference type="Pfam" id="PF01052"/>
    </source>
</evidence>
<evidence type="ECO:0000313" key="3">
    <source>
        <dbReference type="Proteomes" id="UP000259610"/>
    </source>
</evidence>
<dbReference type="Pfam" id="PF01052">
    <property type="entry name" value="FliMN_C"/>
    <property type="match status" value="1"/>
</dbReference>
<accession>A0A3B9H167</accession>
<dbReference type="SUPFAM" id="SSF101801">
    <property type="entry name" value="Surface presentation of antigens (SPOA)"/>
    <property type="match status" value="1"/>
</dbReference>
<name>A0A3B9H167_9PROT</name>
<dbReference type="InterPro" id="IPR001543">
    <property type="entry name" value="FliN-like_C"/>
</dbReference>
<dbReference type="RefSeq" id="WP_273054779.1">
    <property type="nucleotide sequence ID" value="NZ_CAJWRG010000034.1"/>
</dbReference>
<reference evidence="2 3" key="1">
    <citation type="journal article" date="2018" name="Nat. Biotechnol.">
        <title>A standardized bacterial taxonomy based on genome phylogeny substantially revises the tree of life.</title>
        <authorList>
            <person name="Parks D.H."/>
            <person name="Chuvochina M."/>
            <person name="Waite D.W."/>
            <person name="Rinke C."/>
            <person name="Skarshewski A."/>
            <person name="Chaumeil P.A."/>
            <person name="Hugenholtz P."/>
        </authorList>
    </citation>
    <scope>NUCLEOTIDE SEQUENCE [LARGE SCALE GENOMIC DNA]</scope>
    <source>
        <strain evidence="2">UBA8733</strain>
    </source>
</reference>
<evidence type="ECO:0000313" key="2">
    <source>
        <dbReference type="EMBL" id="HAE28398.1"/>
    </source>
</evidence>
<dbReference type="EMBL" id="DMAN01000328">
    <property type="protein sequence ID" value="HAE28398.1"/>
    <property type="molecule type" value="Genomic_DNA"/>
</dbReference>
<dbReference type="InterPro" id="IPR036429">
    <property type="entry name" value="SpoA-like_sf"/>
</dbReference>